<keyword evidence="4" id="KW-0274">FAD</keyword>
<dbReference type="SUPFAM" id="SSF51905">
    <property type="entry name" value="FAD/NAD(P)-binding domain"/>
    <property type="match status" value="1"/>
</dbReference>
<keyword evidence="5" id="KW-0560">Oxidoreductase</keyword>
<proteinExistence type="inferred from homology"/>
<accession>A0A255EL24</accession>
<evidence type="ECO:0000313" key="7">
    <source>
        <dbReference type="EMBL" id="OYN90152.1"/>
    </source>
</evidence>
<dbReference type="InterPro" id="IPR036188">
    <property type="entry name" value="FAD/NAD-bd_sf"/>
</dbReference>
<protein>
    <recommendedName>
        <fullName evidence="6">FAD dependent oxidoreductase domain-containing protein</fullName>
    </recommendedName>
</protein>
<dbReference type="PANTHER" id="PTHR11985:SF35">
    <property type="entry name" value="ANAEROBIC GLYCEROL-3-PHOSPHATE DEHYDROGENASE SUBUNIT A"/>
    <property type="match status" value="1"/>
</dbReference>
<feature type="domain" description="FAD dependent oxidoreductase" evidence="6">
    <location>
        <begin position="36"/>
        <end position="119"/>
    </location>
</feature>
<dbReference type="GO" id="GO:0046168">
    <property type="term" value="P:glycerol-3-phosphate catabolic process"/>
    <property type="evidence" value="ECO:0007669"/>
    <property type="project" value="TreeGrafter"/>
</dbReference>
<evidence type="ECO:0000259" key="6">
    <source>
        <dbReference type="Pfam" id="PF01266"/>
    </source>
</evidence>
<dbReference type="PANTHER" id="PTHR11985">
    <property type="entry name" value="GLYCEROL-3-PHOSPHATE DEHYDROGENASE"/>
    <property type="match status" value="1"/>
</dbReference>
<dbReference type="InterPro" id="IPR006076">
    <property type="entry name" value="FAD-dep_OxRdtase"/>
</dbReference>
<organism evidence="7 8">
    <name type="scientific">Parenemella sanctibonifatiensis</name>
    <dbReference type="NCBI Taxonomy" id="2016505"/>
    <lineage>
        <taxon>Bacteria</taxon>
        <taxon>Bacillati</taxon>
        <taxon>Actinomycetota</taxon>
        <taxon>Actinomycetes</taxon>
        <taxon>Propionibacteriales</taxon>
        <taxon>Propionibacteriaceae</taxon>
        <taxon>Parenemella</taxon>
    </lineage>
</organism>
<evidence type="ECO:0000256" key="2">
    <source>
        <dbReference type="ARBA" id="ARBA00007330"/>
    </source>
</evidence>
<dbReference type="GO" id="GO:0004368">
    <property type="term" value="F:glycerol-3-phosphate dehydrogenase (quinone) activity"/>
    <property type="evidence" value="ECO:0007669"/>
    <property type="project" value="InterPro"/>
</dbReference>
<evidence type="ECO:0000256" key="5">
    <source>
        <dbReference type="ARBA" id="ARBA00023002"/>
    </source>
</evidence>
<dbReference type="Pfam" id="PF01266">
    <property type="entry name" value="DAO"/>
    <property type="match status" value="1"/>
</dbReference>
<comment type="caution">
    <text evidence="7">The sequence shown here is derived from an EMBL/GenBank/DDBJ whole genome shotgun (WGS) entry which is preliminary data.</text>
</comment>
<sequence>MARPLQHQATPFVVPLRPAGPLRDRQHRYAADGCVITARVQDPGVGPLRGAVYYTDGQLEDDARLVIALARTAAAHGADVLTRCAATDLREDRLTLTDETTGESVEARGTVVSATGVWAG</sequence>
<dbReference type="EMBL" id="NMVI01000006">
    <property type="protein sequence ID" value="OYN90152.1"/>
    <property type="molecule type" value="Genomic_DNA"/>
</dbReference>
<keyword evidence="3" id="KW-0285">Flavoprotein</keyword>
<name>A0A255EL24_9ACTN</name>
<comment type="cofactor">
    <cofactor evidence="1">
        <name>FAD</name>
        <dbReference type="ChEBI" id="CHEBI:57692"/>
    </cofactor>
</comment>
<evidence type="ECO:0000256" key="4">
    <source>
        <dbReference type="ARBA" id="ARBA00022827"/>
    </source>
</evidence>
<dbReference type="Proteomes" id="UP000216533">
    <property type="component" value="Unassembled WGS sequence"/>
</dbReference>
<dbReference type="Gene3D" id="3.50.50.60">
    <property type="entry name" value="FAD/NAD(P)-binding domain"/>
    <property type="match status" value="1"/>
</dbReference>
<dbReference type="InterPro" id="IPR000447">
    <property type="entry name" value="G3P_DH_FAD-dep"/>
</dbReference>
<evidence type="ECO:0000313" key="8">
    <source>
        <dbReference type="Proteomes" id="UP000216533"/>
    </source>
</evidence>
<gene>
    <name evidence="7" type="ORF">CGZ92_01565</name>
</gene>
<evidence type="ECO:0000256" key="1">
    <source>
        <dbReference type="ARBA" id="ARBA00001974"/>
    </source>
</evidence>
<dbReference type="AlphaFoldDB" id="A0A255EL24"/>
<comment type="similarity">
    <text evidence="2">Belongs to the FAD-dependent glycerol-3-phosphate dehydrogenase family.</text>
</comment>
<evidence type="ECO:0000256" key="3">
    <source>
        <dbReference type="ARBA" id="ARBA00022630"/>
    </source>
</evidence>
<reference evidence="7 8" key="1">
    <citation type="submission" date="2017-07" db="EMBL/GenBank/DDBJ databases">
        <title>Draft whole genome sequences of clinical Proprionibacteriaceae strains.</title>
        <authorList>
            <person name="Bernier A.-M."/>
            <person name="Bernard K."/>
            <person name="Domingo M.-C."/>
        </authorList>
    </citation>
    <scope>NUCLEOTIDE SEQUENCE [LARGE SCALE GENOMIC DNA]</scope>
    <source>
        <strain evidence="7 8">NML 160184</strain>
    </source>
</reference>